<dbReference type="AlphaFoldDB" id="A0A7L7YLX7"/>
<dbReference type="GO" id="GO:0000035">
    <property type="term" value="F:acyl binding"/>
    <property type="evidence" value="ECO:0007669"/>
    <property type="project" value="TreeGrafter"/>
</dbReference>
<gene>
    <name evidence="3 7" type="primary">acpP</name>
    <name evidence="7" type="ORF">ID128_05750</name>
</gene>
<dbReference type="InterPro" id="IPR003231">
    <property type="entry name" value="ACP"/>
</dbReference>
<dbReference type="UniPathway" id="UPA00094"/>
<keyword evidence="1 3" id="KW-0596">Phosphopantetheine</keyword>
<comment type="PTM">
    <text evidence="3">4'-phosphopantetheine is transferred from CoA to a specific serine of apo-ACP by AcpS. This modification is essential for activity because fatty acids are bound in thioester linkage to the sulfhydryl of the prosthetic group.</text>
</comment>
<dbReference type="RefSeq" id="WP_191111053.1">
    <property type="nucleotide sequence ID" value="NZ_CP061738.1"/>
</dbReference>
<evidence type="ECO:0000313" key="7">
    <source>
        <dbReference type="EMBL" id="QOD38250.1"/>
    </source>
</evidence>
<comment type="subcellular location">
    <subcellularLocation>
        <location evidence="3">Cytoplasm</location>
    </subcellularLocation>
</comment>
<evidence type="ECO:0000256" key="5">
    <source>
        <dbReference type="RuleBase" id="RU003545"/>
    </source>
</evidence>
<protein>
    <recommendedName>
        <fullName evidence="3 4">Acyl carrier protein</fullName>
        <shortName evidence="3">ACP</shortName>
    </recommendedName>
</protein>
<feature type="modified residue" description="O-(pantetheine 4'-phosphoryl)serine" evidence="3">
    <location>
        <position position="45"/>
    </location>
</feature>
<comment type="function">
    <text evidence="3 5">Carrier of the growing fatty acid chain in fatty acid biosynthesis.</text>
</comment>
<evidence type="ECO:0000256" key="4">
    <source>
        <dbReference type="NCBIfam" id="TIGR00517"/>
    </source>
</evidence>
<dbReference type="InterPro" id="IPR009081">
    <property type="entry name" value="PP-bd_ACP"/>
</dbReference>
<comment type="PTM">
    <text evidence="5">4'-phosphopantetheine is transferred from CoA to a specific serine of apo-ACP by acpS.</text>
</comment>
<dbReference type="PROSITE" id="PS50075">
    <property type="entry name" value="CARRIER"/>
    <property type="match status" value="1"/>
</dbReference>
<evidence type="ECO:0000259" key="6">
    <source>
        <dbReference type="PROSITE" id="PS50075"/>
    </source>
</evidence>
<dbReference type="KEGG" id="wms:ID128_05750"/>
<keyword evidence="3" id="KW-0443">Lipid metabolism</keyword>
<evidence type="ECO:0000256" key="3">
    <source>
        <dbReference type="HAMAP-Rule" id="MF_01217"/>
    </source>
</evidence>
<evidence type="ECO:0000256" key="1">
    <source>
        <dbReference type="ARBA" id="ARBA00022450"/>
    </source>
</evidence>
<dbReference type="PANTHER" id="PTHR20863">
    <property type="entry name" value="ACYL CARRIER PROTEIN"/>
    <property type="match status" value="1"/>
</dbReference>
<dbReference type="SUPFAM" id="SSF47336">
    <property type="entry name" value="ACP-like"/>
    <property type="match status" value="1"/>
</dbReference>
<dbReference type="EMBL" id="CP061738">
    <property type="protein sequence ID" value="QOD38250.1"/>
    <property type="molecule type" value="Genomic_DNA"/>
</dbReference>
<reference evidence="7 8" key="1">
    <citation type="submission" date="2020-09" db="EMBL/GenBank/DDBJ databases">
        <title>An Earliest Endosymbiont, Wolbachia massiliensis sp. nov., Strain PL13 From the Bed Bug (Cimex hemipterius), Type strain of a New supergroup T.</title>
        <authorList>
            <person name="Laidoudi Y."/>
            <person name="Levasseur A."/>
            <person name="Medkour H."/>
            <person name="Maaloum M."/>
            <person name="BenKhedher M."/>
            <person name="Sambou M."/>
            <person name="Bassene H."/>
            <person name="Davoust B."/>
            <person name="Fenollar F."/>
            <person name="Raoult D."/>
            <person name="Mediannikov O."/>
        </authorList>
    </citation>
    <scope>NUCLEOTIDE SEQUENCE [LARGE SCALE GENOMIC DNA]</scope>
    <source>
        <strain evidence="7 8">PL13</strain>
    </source>
</reference>
<dbReference type="NCBIfam" id="TIGR00517">
    <property type="entry name" value="acyl_carrier"/>
    <property type="match status" value="1"/>
</dbReference>
<feature type="domain" description="Carrier" evidence="6">
    <location>
        <begin position="8"/>
        <end position="85"/>
    </location>
</feature>
<evidence type="ECO:0000256" key="2">
    <source>
        <dbReference type="ARBA" id="ARBA00022553"/>
    </source>
</evidence>
<comment type="pathway">
    <text evidence="3 5">Lipid metabolism; fatty acid biosynthesis.</text>
</comment>
<dbReference type="NCBIfam" id="NF002150">
    <property type="entry name" value="PRK00982.1-4"/>
    <property type="match status" value="1"/>
</dbReference>
<keyword evidence="3" id="KW-0275">Fatty acid biosynthesis</keyword>
<name>A0A7L7YLX7_9RICK</name>
<sequence>MNSELAKSTREDIEAKVRKIVLEHISKDVEKFSSSSKLSDHGADSLDAVEIIMAAEEEFGIEIPDEDAQKMETMKQIVEYIIRKTNN</sequence>
<keyword evidence="3" id="KW-0963">Cytoplasm</keyword>
<dbReference type="InterPro" id="IPR036736">
    <property type="entry name" value="ACP-like_sf"/>
</dbReference>
<dbReference type="GO" id="GO:0000036">
    <property type="term" value="F:acyl carrier activity"/>
    <property type="evidence" value="ECO:0007669"/>
    <property type="project" value="UniProtKB-UniRule"/>
</dbReference>
<keyword evidence="3" id="KW-0444">Lipid biosynthesis</keyword>
<dbReference type="Gene3D" id="1.10.1200.10">
    <property type="entry name" value="ACP-like"/>
    <property type="match status" value="1"/>
</dbReference>
<organism evidence="7 8">
    <name type="scientific">Candidatus Wolbachia massiliensis</name>
    <dbReference type="NCBI Taxonomy" id="1845000"/>
    <lineage>
        <taxon>Bacteria</taxon>
        <taxon>Pseudomonadati</taxon>
        <taxon>Pseudomonadota</taxon>
        <taxon>Alphaproteobacteria</taxon>
        <taxon>Rickettsiales</taxon>
        <taxon>Anaplasmataceae</taxon>
        <taxon>Wolbachieae</taxon>
        <taxon>Wolbachia</taxon>
    </lineage>
</organism>
<comment type="similarity">
    <text evidence="3">Belongs to the acyl carrier protein (ACP) family.</text>
</comment>
<dbReference type="Proteomes" id="UP000516514">
    <property type="component" value="Chromosome"/>
</dbReference>
<proteinExistence type="inferred from homology"/>
<dbReference type="Pfam" id="PF00550">
    <property type="entry name" value="PP-binding"/>
    <property type="match status" value="1"/>
</dbReference>
<dbReference type="PANTHER" id="PTHR20863:SF76">
    <property type="entry name" value="CARRIER DOMAIN-CONTAINING PROTEIN"/>
    <property type="match status" value="1"/>
</dbReference>
<dbReference type="GO" id="GO:0005737">
    <property type="term" value="C:cytoplasm"/>
    <property type="evidence" value="ECO:0007669"/>
    <property type="project" value="UniProtKB-SubCell"/>
</dbReference>
<keyword evidence="2 3" id="KW-0597">Phosphoprotein</keyword>
<dbReference type="NCBIfam" id="NF002148">
    <property type="entry name" value="PRK00982.1-2"/>
    <property type="match status" value="1"/>
</dbReference>
<keyword evidence="3" id="KW-0276">Fatty acid metabolism</keyword>
<dbReference type="HAMAP" id="MF_01217">
    <property type="entry name" value="Acyl_carrier"/>
    <property type="match status" value="1"/>
</dbReference>
<evidence type="ECO:0000313" key="8">
    <source>
        <dbReference type="Proteomes" id="UP000516514"/>
    </source>
</evidence>
<keyword evidence="8" id="KW-1185">Reference proteome</keyword>
<accession>A0A7L7YLX7</accession>